<name>A0A836D3H5_SHEEP</name>
<dbReference type="InterPro" id="IPR019610">
    <property type="entry name" value="FeS-contain_mitoNEET_N"/>
</dbReference>
<comment type="caution">
    <text evidence="3">The sequence shown here is derived from an EMBL/GenBank/DDBJ whole genome shotgun (WGS) entry which is preliminary data.</text>
</comment>
<dbReference type="Pfam" id="PF10660">
    <property type="entry name" value="MitoNEET_N"/>
    <property type="match status" value="1"/>
</dbReference>
<feature type="transmembrane region" description="Helical" evidence="1">
    <location>
        <begin position="12"/>
        <end position="29"/>
    </location>
</feature>
<dbReference type="GO" id="GO:0051537">
    <property type="term" value="F:2 iron, 2 sulfur cluster binding"/>
    <property type="evidence" value="ECO:0007669"/>
    <property type="project" value="InterPro"/>
</dbReference>
<dbReference type="Proteomes" id="UP000664991">
    <property type="component" value="Unassembled WGS sequence"/>
</dbReference>
<accession>A0A836D3H5</accession>
<dbReference type="InterPro" id="IPR036770">
    <property type="entry name" value="Ankyrin_rpt-contain_sf"/>
</dbReference>
<dbReference type="EMBL" id="JAEMGP010000007">
    <property type="protein sequence ID" value="KAG5206185.1"/>
    <property type="molecule type" value="Genomic_DNA"/>
</dbReference>
<keyword evidence="1" id="KW-0472">Membrane</keyword>
<evidence type="ECO:0000313" key="4">
    <source>
        <dbReference type="Proteomes" id="UP000664991"/>
    </source>
</evidence>
<evidence type="ECO:0000256" key="1">
    <source>
        <dbReference type="SAM" id="Phobius"/>
    </source>
</evidence>
<organism evidence="3 4">
    <name type="scientific">Ovis aries</name>
    <name type="common">Sheep</name>
    <dbReference type="NCBI Taxonomy" id="9940"/>
    <lineage>
        <taxon>Eukaryota</taxon>
        <taxon>Metazoa</taxon>
        <taxon>Chordata</taxon>
        <taxon>Craniata</taxon>
        <taxon>Vertebrata</taxon>
        <taxon>Euteleostomi</taxon>
        <taxon>Mammalia</taxon>
        <taxon>Eutheria</taxon>
        <taxon>Laurasiatheria</taxon>
        <taxon>Artiodactyla</taxon>
        <taxon>Ruminantia</taxon>
        <taxon>Pecora</taxon>
        <taxon>Bovidae</taxon>
        <taxon>Caprinae</taxon>
        <taxon>Ovis</taxon>
    </lineage>
</organism>
<sequence length="113" mass="12553">MSMTSSVRVEWIAAVTIAAGTVAIGYLAYRRFYVKDHRNKSMVNPHIQKDHPKDCMNAAHSAAQSNSVRIVDRLTQDRYPHDLGQPDEPKASPLHLAVLNNLVTVVNSMTLIS</sequence>
<gene>
    <name evidence="3" type="ORF">JEQ12_017758</name>
</gene>
<keyword evidence="1" id="KW-1133">Transmembrane helix</keyword>
<evidence type="ECO:0000259" key="2">
    <source>
        <dbReference type="Pfam" id="PF10660"/>
    </source>
</evidence>
<dbReference type="Gene3D" id="1.25.40.20">
    <property type="entry name" value="Ankyrin repeat-containing domain"/>
    <property type="match status" value="1"/>
</dbReference>
<feature type="domain" description="Iron sulphur" evidence="2">
    <location>
        <begin position="10"/>
        <end position="38"/>
    </location>
</feature>
<evidence type="ECO:0000313" key="3">
    <source>
        <dbReference type="EMBL" id="KAG5206185.1"/>
    </source>
</evidence>
<protein>
    <recommendedName>
        <fullName evidence="2">Iron sulphur domain-containing protein</fullName>
    </recommendedName>
</protein>
<proteinExistence type="predicted"/>
<reference evidence="3 4" key="1">
    <citation type="submission" date="2020-12" db="EMBL/GenBank/DDBJ databases">
        <title>De novo assembly of Tibetan sheep genome.</title>
        <authorList>
            <person name="Li X."/>
        </authorList>
    </citation>
    <scope>NUCLEOTIDE SEQUENCE [LARGE SCALE GENOMIC DNA]</scope>
    <source>
        <tissue evidence="3">Heart</tissue>
    </source>
</reference>
<dbReference type="SUPFAM" id="SSF48403">
    <property type="entry name" value="Ankyrin repeat"/>
    <property type="match status" value="1"/>
</dbReference>
<keyword evidence="1" id="KW-0812">Transmembrane</keyword>
<dbReference type="AlphaFoldDB" id="A0A836D3H5"/>